<dbReference type="EMBL" id="CAMXCT030001767">
    <property type="protein sequence ID" value="CAL4780159.1"/>
    <property type="molecule type" value="Genomic_DNA"/>
</dbReference>
<evidence type="ECO:0000313" key="2">
    <source>
        <dbReference type="EMBL" id="CAL1146222.1"/>
    </source>
</evidence>
<dbReference type="OrthoDB" id="429196at2759"/>
<sequence>MAYPAEPAVVPMSQTSQPVMMDAGMPATYVTSSPYMPYDPYGGAYSMSPYMPAMPAAMPMSGLDHSQGKWFAPGEALPPGFVVCAHPEGHMAPQEGHAMTDMARESFVIPASTAAAAVAVVATSSVVPCSEPSECGATSAALVQRDHKRWRPDLGIQPQSCARRLKETCGANSMCAWHENLSRCQARIAWFHIMKCGSSFGATLAHFANSSLPELAHMPSCSGNVSDAHEDSCENGTQGARDFFIYKYPMHEWFPDVFWTTNRSSEPGAHRPIQDSDFQEWKGHFVGLFRSPQARVASAYNHFVISSLDNPLSEYNHSRQMHYLKKFAAVARGTVTKMLSGMYDVNPIRCEMHFDNWIMKDSQCLHGECRRCLKKDPSAAALKLALARLQKFSFVGLTDHFDLSVCLFHAMFGGECWPVEFANMRKSLFYDNYSDFLADHAIEDPYDKQIFTQASKMFWSNVAQYNVTTENCLRMCPGSNASFTMS</sequence>
<keyword evidence="3" id="KW-1185">Reference proteome</keyword>
<evidence type="ECO:0000313" key="3">
    <source>
        <dbReference type="Proteomes" id="UP001152797"/>
    </source>
</evidence>
<name>A0A9P1CKQ9_9DINO</name>
<proteinExistence type="predicted"/>
<comment type="caution">
    <text evidence="1">The sequence shown here is derived from an EMBL/GenBank/DDBJ whole genome shotgun (WGS) entry which is preliminary data.</text>
</comment>
<dbReference type="EMBL" id="CAMXCT020001767">
    <property type="protein sequence ID" value="CAL1146222.1"/>
    <property type="molecule type" value="Genomic_DNA"/>
</dbReference>
<reference evidence="1" key="1">
    <citation type="submission" date="2022-10" db="EMBL/GenBank/DDBJ databases">
        <authorList>
            <person name="Chen Y."/>
            <person name="Dougan E. K."/>
            <person name="Chan C."/>
            <person name="Rhodes N."/>
            <person name="Thang M."/>
        </authorList>
    </citation>
    <scope>NUCLEOTIDE SEQUENCE</scope>
</reference>
<dbReference type="Proteomes" id="UP001152797">
    <property type="component" value="Unassembled WGS sequence"/>
</dbReference>
<dbReference type="InterPro" id="IPR027417">
    <property type="entry name" value="P-loop_NTPase"/>
</dbReference>
<accession>A0A9P1CKQ9</accession>
<dbReference type="EMBL" id="CAMXCT010001767">
    <property type="protein sequence ID" value="CAI3992847.1"/>
    <property type="molecule type" value="Genomic_DNA"/>
</dbReference>
<protein>
    <submittedName>
        <fullName evidence="1">Uncharacterized protein</fullName>
    </submittedName>
</protein>
<gene>
    <name evidence="1" type="ORF">C1SCF055_LOCUS19643</name>
</gene>
<organism evidence="1">
    <name type="scientific">Cladocopium goreaui</name>
    <dbReference type="NCBI Taxonomy" id="2562237"/>
    <lineage>
        <taxon>Eukaryota</taxon>
        <taxon>Sar</taxon>
        <taxon>Alveolata</taxon>
        <taxon>Dinophyceae</taxon>
        <taxon>Suessiales</taxon>
        <taxon>Symbiodiniaceae</taxon>
        <taxon>Cladocopium</taxon>
    </lineage>
</organism>
<reference evidence="2" key="2">
    <citation type="submission" date="2024-04" db="EMBL/GenBank/DDBJ databases">
        <authorList>
            <person name="Chen Y."/>
            <person name="Shah S."/>
            <person name="Dougan E. K."/>
            <person name="Thang M."/>
            <person name="Chan C."/>
        </authorList>
    </citation>
    <scope>NUCLEOTIDE SEQUENCE [LARGE SCALE GENOMIC DNA]</scope>
</reference>
<evidence type="ECO:0000313" key="1">
    <source>
        <dbReference type="EMBL" id="CAI3992847.1"/>
    </source>
</evidence>
<dbReference type="AlphaFoldDB" id="A0A9P1CKQ9"/>
<dbReference type="Gene3D" id="3.40.50.300">
    <property type="entry name" value="P-loop containing nucleotide triphosphate hydrolases"/>
    <property type="match status" value="1"/>
</dbReference>